<name>A0ABW5E2F3_9BACT</name>
<reference evidence="2" key="1">
    <citation type="journal article" date="2019" name="Int. J. Syst. Evol. Microbiol.">
        <title>The Global Catalogue of Microorganisms (GCM) 10K type strain sequencing project: providing services to taxonomists for standard genome sequencing and annotation.</title>
        <authorList>
            <consortium name="The Broad Institute Genomics Platform"/>
            <consortium name="The Broad Institute Genome Sequencing Center for Infectious Disease"/>
            <person name="Wu L."/>
            <person name="Ma J."/>
        </authorList>
    </citation>
    <scope>NUCLEOTIDE SEQUENCE [LARGE SCALE GENOMIC DNA]</scope>
    <source>
        <strain evidence="2">JCM 16545</strain>
    </source>
</reference>
<comment type="caution">
    <text evidence="1">The sequence shown here is derived from an EMBL/GenBank/DDBJ whole genome shotgun (WGS) entry which is preliminary data.</text>
</comment>
<dbReference type="Proteomes" id="UP001597297">
    <property type="component" value="Unassembled WGS sequence"/>
</dbReference>
<sequence>MKTPLELLLPYQGSWVADNARFKAGIWSRQVGKDFSSNAEIVVDCMSNPKTTWMIAAPSERQAVESLGKSREWSEAFQFAIENEVEERAFEGALLKSAEIHYPNGSRIIAVPGKPDTVRGFSANILLTEFAFFEDPDATWKAILPSITNPLRGGEKKARLISTPNGKGGRGKRFYEIVRDNLLEPKQGRKTKWSVHKVTIEDAVRYGLPVDIDELRDGIDDPIAWAQEFECEFIDSSNVLLPYDLIETAESFEATESRDSSWWDMAGRAGGEIFLGIDFGRISDPTVCWTLEKVGDVLWTREVLVLKGMSTVDQFALLTSRFKACRKAVLDYTGGGIGLGDLAVDSFGEWKPQDHKLNGKVELANFTANLKAEIFPRLRRAFEAPCSVRIPVSVPIREDLHAMEQVVRGGSYSYVAPRTAEGHSDRCTALALAVRAADCPSAIVMPRAAGARRRMGRNSNRGLVG</sequence>
<accession>A0ABW5E2F3</accession>
<dbReference type="Gene3D" id="3.40.50.300">
    <property type="entry name" value="P-loop containing nucleotide triphosphate hydrolases"/>
    <property type="match status" value="1"/>
</dbReference>
<protein>
    <submittedName>
        <fullName evidence="1">Terminase large subunit domain-containing protein</fullName>
    </submittedName>
</protein>
<evidence type="ECO:0000313" key="2">
    <source>
        <dbReference type="Proteomes" id="UP001597297"/>
    </source>
</evidence>
<dbReference type="Pfam" id="PF03237">
    <property type="entry name" value="Terminase_6N"/>
    <property type="match status" value="1"/>
</dbReference>
<dbReference type="InterPro" id="IPR027417">
    <property type="entry name" value="P-loop_NTPase"/>
</dbReference>
<dbReference type="EMBL" id="JBHUJC010000010">
    <property type="protein sequence ID" value="MFD2275463.1"/>
    <property type="molecule type" value="Genomic_DNA"/>
</dbReference>
<gene>
    <name evidence="1" type="ORF">ACFSQZ_03185</name>
</gene>
<dbReference type="Gene3D" id="3.30.420.240">
    <property type="match status" value="1"/>
</dbReference>
<keyword evidence="2" id="KW-1185">Reference proteome</keyword>
<proteinExistence type="predicted"/>
<dbReference type="RefSeq" id="WP_377092683.1">
    <property type="nucleotide sequence ID" value="NZ_JBHSJM010000001.1"/>
</dbReference>
<organism evidence="1 2">
    <name type="scientific">Rubritalea spongiae</name>
    <dbReference type="NCBI Taxonomy" id="430797"/>
    <lineage>
        <taxon>Bacteria</taxon>
        <taxon>Pseudomonadati</taxon>
        <taxon>Verrucomicrobiota</taxon>
        <taxon>Verrucomicrobiia</taxon>
        <taxon>Verrucomicrobiales</taxon>
        <taxon>Rubritaleaceae</taxon>
        <taxon>Rubritalea</taxon>
    </lineage>
</organism>
<evidence type="ECO:0000313" key="1">
    <source>
        <dbReference type="EMBL" id="MFD2275463.1"/>
    </source>
</evidence>